<dbReference type="PIRSF" id="PIRSF000447">
    <property type="entry name" value="KAS_II"/>
    <property type="match status" value="1"/>
</dbReference>
<proteinExistence type="inferred from homology"/>
<dbReference type="InterPro" id="IPR014031">
    <property type="entry name" value="Ketoacyl_synth_C"/>
</dbReference>
<evidence type="ECO:0000313" key="15">
    <source>
        <dbReference type="EMBL" id="PIE33213.1"/>
    </source>
</evidence>
<reference evidence="15 16" key="1">
    <citation type="submission" date="2017-10" db="EMBL/GenBank/DDBJ databases">
        <title>Novel microbial diversity and functional potential in the marine mammal oral microbiome.</title>
        <authorList>
            <person name="Dudek N.K."/>
            <person name="Sun C.L."/>
            <person name="Burstein D."/>
            <person name="Kantor R.S."/>
            <person name="Aliaga Goltsman D.S."/>
            <person name="Bik E.M."/>
            <person name="Thomas B.C."/>
            <person name="Banfield J.F."/>
            <person name="Relman D.A."/>
        </authorList>
    </citation>
    <scope>NUCLEOTIDE SEQUENCE [LARGE SCALE GENOMIC DNA]</scope>
    <source>
        <strain evidence="15">DOLJORAL78_47_16</strain>
    </source>
</reference>
<evidence type="ECO:0000256" key="5">
    <source>
        <dbReference type="ARBA" id="ARBA00022516"/>
    </source>
</evidence>
<dbReference type="GO" id="GO:0006633">
    <property type="term" value="P:fatty acid biosynthetic process"/>
    <property type="evidence" value="ECO:0007669"/>
    <property type="project" value="UniProtKB-UniRule"/>
</dbReference>
<feature type="domain" description="Ketosynthase family 3 (KS3)" evidence="14">
    <location>
        <begin position="2"/>
        <end position="410"/>
    </location>
</feature>
<evidence type="ECO:0000256" key="2">
    <source>
        <dbReference type="ARBA" id="ARBA00008467"/>
    </source>
</evidence>
<dbReference type="PROSITE" id="PS52004">
    <property type="entry name" value="KS3_2"/>
    <property type="match status" value="1"/>
</dbReference>
<evidence type="ECO:0000256" key="8">
    <source>
        <dbReference type="ARBA" id="ARBA00023098"/>
    </source>
</evidence>
<dbReference type="InterPro" id="IPR017568">
    <property type="entry name" value="3-oxoacyl-ACP_synth-2"/>
</dbReference>
<evidence type="ECO:0000256" key="9">
    <source>
        <dbReference type="ARBA" id="ARBA00023160"/>
    </source>
</evidence>
<dbReference type="AlphaFoldDB" id="A0A2G6KC10"/>
<evidence type="ECO:0000256" key="7">
    <source>
        <dbReference type="ARBA" id="ARBA00022832"/>
    </source>
</evidence>
<comment type="catalytic activity">
    <reaction evidence="11">
        <text>(9Z)-hexadecenoyl-[ACP] + malonyl-[ACP] + H(+) = 3-oxo-(11Z)-octadecenoyl-[ACP] + holo-[ACP] + CO2</text>
        <dbReference type="Rhea" id="RHEA:55040"/>
        <dbReference type="Rhea" id="RHEA-COMP:9623"/>
        <dbReference type="Rhea" id="RHEA-COMP:9685"/>
        <dbReference type="Rhea" id="RHEA-COMP:10800"/>
        <dbReference type="Rhea" id="RHEA-COMP:14074"/>
        <dbReference type="ChEBI" id="CHEBI:15378"/>
        <dbReference type="ChEBI" id="CHEBI:16526"/>
        <dbReference type="ChEBI" id="CHEBI:64479"/>
        <dbReference type="ChEBI" id="CHEBI:78449"/>
        <dbReference type="ChEBI" id="CHEBI:83989"/>
        <dbReference type="ChEBI" id="CHEBI:138538"/>
        <dbReference type="EC" id="2.3.1.179"/>
    </reaction>
</comment>
<dbReference type="EMBL" id="PDSK01000102">
    <property type="protein sequence ID" value="PIE33213.1"/>
    <property type="molecule type" value="Genomic_DNA"/>
</dbReference>
<keyword evidence="6 11" id="KW-0808">Transferase</keyword>
<dbReference type="Proteomes" id="UP000230821">
    <property type="component" value="Unassembled WGS sequence"/>
</dbReference>
<keyword evidence="8" id="KW-0443">Lipid metabolism</keyword>
<evidence type="ECO:0000256" key="11">
    <source>
        <dbReference type="PIRNR" id="PIRNR000447"/>
    </source>
</evidence>
<dbReference type="PANTHER" id="PTHR11712:SF336">
    <property type="entry name" value="3-OXOACYL-[ACYL-CARRIER-PROTEIN] SYNTHASE, MITOCHONDRIAL"/>
    <property type="match status" value="1"/>
</dbReference>
<dbReference type="InterPro" id="IPR000794">
    <property type="entry name" value="Beta-ketoacyl_synthase"/>
</dbReference>
<evidence type="ECO:0000256" key="6">
    <source>
        <dbReference type="ARBA" id="ARBA00022679"/>
    </source>
</evidence>
<comment type="catalytic activity">
    <reaction evidence="11">
        <text>a fatty acyl-[ACP] + malonyl-[ACP] + H(+) = a 3-oxoacyl-[ACP] + holo-[ACP] + CO2</text>
        <dbReference type="Rhea" id="RHEA:22836"/>
        <dbReference type="Rhea" id="RHEA-COMP:9623"/>
        <dbReference type="Rhea" id="RHEA-COMP:9685"/>
        <dbReference type="Rhea" id="RHEA-COMP:9916"/>
        <dbReference type="Rhea" id="RHEA-COMP:14125"/>
        <dbReference type="ChEBI" id="CHEBI:15378"/>
        <dbReference type="ChEBI" id="CHEBI:16526"/>
        <dbReference type="ChEBI" id="CHEBI:64479"/>
        <dbReference type="ChEBI" id="CHEBI:78449"/>
        <dbReference type="ChEBI" id="CHEBI:78776"/>
        <dbReference type="ChEBI" id="CHEBI:138651"/>
    </reaction>
</comment>
<comment type="caution">
    <text evidence="15">The sequence shown here is derived from an EMBL/GenBank/DDBJ whole genome shotgun (WGS) entry which is preliminary data.</text>
</comment>
<organism evidence="15 16">
    <name type="scientific">candidate division KSB3 bacterium</name>
    <dbReference type="NCBI Taxonomy" id="2044937"/>
    <lineage>
        <taxon>Bacteria</taxon>
        <taxon>candidate division KSB3</taxon>
    </lineage>
</organism>
<dbReference type="EC" id="2.3.1.179" evidence="3 11"/>
<dbReference type="GO" id="GO:0005829">
    <property type="term" value="C:cytosol"/>
    <property type="evidence" value="ECO:0007669"/>
    <property type="project" value="TreeGrafter"/>
</dbReference>
<dbReference type="SUPFAM" id="SSF53901">
    <property type="entry name" value="Thiolase-like"/>
    <property type="match status" value="2"/>
</dbReference>
<evidence type="ECO:0000256" key="13">
    <source>
        <dbReference type="RuleBase" id="RU003694"/>
    </source>
</evidence>
<name>A0A2G6KC10_9BACT</name>
<dbReference type="PANTHER" id="PTHR11712">
    <property type="entry name" value="POLYKETIDE SYNTHASE-RELATED"/>
    <property type="match status" value="1"/>
</dbReference>
<dbReference type="InterPro" id="IPR014030">
    <property type="entry name" value="Ketoacyl_synth_N"/>
</dbReference>
<keyword evidence="10 11" id="KW-0012">Acyltransferase</keyword>
<sequence length="414" mass="43914">MKKRVVITGLGAVSSIGNNVELLWKNAQAGVSGTDTIKSFDPSRVGSQIAAEVKNFDPTLYIEKKAIRRMDPFVQYAIAAADMALEDSKIELNNIDKSRAGVVVGTGMGGMQTFEAQHKICLEKGPGRVSPFFIPMEIINMASGHLSIRYGLRGANFAISTACATGTHSIGEAFRWIQRGAMDIMLAGGSEATITELAVAGFSNMKALSTHNDDPTRASRPFDKTRNGFVIGEGSGILILESLEHALARNAHIYAELAGYAATGDGYHITSPDPEAKGVSLCMSNAIEDAGIAPETIDYINAHGTSTPFNDKFETLAIKKVFGERAYELPISSSKSMIGHCLGAAGALELIITALAVKHDIAPPTINYATPDPACDLDYVPNEARNLTINAAISNSLGFGGTNASLLVKKYAAE</sequence>
<comment type="function">
    <text evidence="11">Involved in the type II fatty acid elongation cycle. Catalyzes the elongation of a wide range of acyl-ACP by the addition of two carbons from malonyl-ACP to an acyl acceptor. Can efficiently catalyze the conversion of palmitoleoyl-ACP (cis-hexadec-9-enoyl-ACP) to cis-vaccenoyl-ACP (cis-octadec-11-enoyl-ACP), an essential step in the thermal regulation of fatty acid composition.</text>
</comment>
<dbReference type="GO" id="GO:0004315">
    <property type="term" value="F:3-oxoacyl-[acyl-carrier-protein] synthase activity"/>
    <property type="evidence" value="ECO:0007669"/>
    <property type="project" value="UniProtKB-UniRule"/>
</dbReference>
<dbReference type="Gene3D" id="3.40.47.10">
    <property type="match status" value="1"/>
</dbReference>
<evidence type="ECO:0000256" key="1">
    <source>
        <dbReference type="ARBA" id="ARBA00005194"/>
    </source>
</evidence>
<dbReference type="SMART" id="SM00825">
    <property type="entry name" value="PKS_KS"/>
    <property type="match status" value="1"/>
</dbReference>
<dbReference type="FunFam" id="3.40.47.10:FF:000009">
    <property type="entry name" value="3-oxoacyl-[acyl-carrier-protein] synthase 2"/>
    <property type="match status" value="1"/>
</dbReference>
<evidence type="ECO:0000256" key="3">
    <source>
        <dbReference type="ARBA" id="ARBA00012356"/>
    </source>
</evidence>
<evidence type="ECO:0000259" key="14">
    <source>
        <dbReference type="PROSITE" id="PS52004"/>
    </source>
</evidence>
<feature type="active site" description="For beta-ketoacyl synthase activity" evidence="12">
    <location>
        <position position="163"/>
    </location>
</feature>
<keyword evidence="5 11" id="KW-0444">Lipid biosynthesis</keyword>
<gene>
    <name evidence="15" type="primary">fabF</name>
    <name evidence="15" type="ORF">CSA56_12895</name>
</gene>
<dbReference type="CDD" id="cd00834">
    <property type="entry name" value="KAS_I_II"/>
    <property type="match status" value="1"/>
</dbReference>
<accession>A0A2G6KC10</accession>
<dbReference type="Pfam" id="PF02801">
    <property type="entry name" value="Ketoacyl-synt_C"/>
    <property type="match status" value="1"/>
</dbReference>
<dbReference type="NCBIfam" id="TIGR03150">
    <property type="entry name" value="fabF"/>
    <property type="match status" value="1"/>
</dbReference>
<protein>
    <recommendedName>
        <fullName evidence="4 11">3-oxoacyl-[acyl-carrier-protein] synthase 2</fullName>
        <ecNumber evidence="3 11">2.3.1.179</ecNumber>
    </recommendedName>
</protein>
<evidence type="ECO:0000256" key="4">
    <source>
        <dbReference type="ARBA" id="ARBA00014657"/>
    </source>
</evidence>
<dbReference type="UniPathway" id="UPA00094"/>
<comment type="pathway">
    <text evidence="1 11">Lipid metabolism; fatty acid biosynthesis.</text>
</comment>
<comment type="similarity">
    <text evidence="2 11 13">Belongs to the thiolase-like superfamily. Beta-ketoacyl-ACP synthases family.</text>
</comment>
<evidence type="ECO:0000313" key="16">
    <source>
        <dbReference type="Proteomes" id="UP000230821"/>
    </source>
</evidence>
<keyword evidence="9 11" id="KW-0275">Fatty acid biosynthesis</keyword>
<dbReference type="NCBIfam" id="NF005589">
    <property type="entry name" value="PRK07314.1"/>
    <property type="match status" value="1"/>
</dbReference>
<dbReference type="InterPro" id="IPR020841">
    <property type="entry name" value="PKS_Beta-ketoAc_synthase_dom"/>
</dbReference>
<keyword evidence="7" id="KW-0276">Fatty acid metabolism</keyword>
<dbReference type="Pfam" id="PF00109">
    <property type="entry name" value="ketoacyl-synt"/>
    <property type="match status" value="1"/>
</dbReference>
<evidence type="ECO:0000256" key="10">
    <source>
        <dbReference type="ARBA" id="ARBA00023315"/>
    </source>
</evidence>
<evidence type="ECO:0000256" key="12">
    <source>
        <dbReference type="PIRSR" id="PIRSR000447-1"/>
    </source>
</evidence>
<dbReference type="InterPro" id="IPR016039">
    <property type="entry name" value="Thiolase-like"/>
</dbReference>